<protein>
    <recommendedName>
        <fullName evidence="3">Murein L,D-transpeptidase catalytic domain family protein</fullName>
    </recommendedName>
</protein>
<evidence type="ECO:0000313" key="2">
    <source>
        <dbReference type="Proteomes" id="UP000607559"/>
    </source>
</evidence>
<dbReference type="Pfam" id="PF13645">
    <property type="entry name" value="YkuD_2"/>
    <property type="match status" value="1"/>
</dbReference>
<reference evidence="1" key="1">
    <citation type="journal article" date="2014" name="Int. J. Syst. Evol. Microbiol.">
        <title>Complete genome sequence of Corynebacterium casei LMG S-19264T (=DSM 44701T), isolated from a smear-ripened cheese.</title>
        <authorList>
            <consortium name="US DOE Joint Genome Institute (JGI-PGF)"/>
            <person name="Walter F."/>
            <person name="Albersmeier A."/>
            <person name="Kalinowski J."/>
            <person name="Ruckert C."/>
        </authorList>
    </citation>
    <scope>NUCLEOTIDE SEQUENCE</scope>
    <source>
        <strain evidence="1">CGMCC 1.15448</strain>
    </source>
</reference>
<dbReference type="AlphaFoldDB" id="A0A8J2UFY0"/>
<accession>A0A8J2UFY0</accession>
<name>A0A8J2UFY0_9BACT</name>
<proteinExistence type="predicted"/>
<dbReference type="Proteomes" id="UP000607559">
    <property type="component" value="Unassembled WGS sequence"/>
</dbReference>
<comment type="caution">
    <text evidence="1">The sequence shown here is derived from an EMBL/GenBank/DDBJ whole genome shotgun (WGS) entry which is preliminary data.</text>
</comment>
<evidence type="ECO:0008006" key="3">
    <source>
        <dbReference type="Google" id="ProtNLM"/>
    </source>
</evidence>
<dbReference type="PANTHER" id="PTHR38477">
    <property type="entry name" value="HYPOTHETICAL EXPORTED PROTEIN"/>
    <property type="match status" value="1"/>
</dbReference>
<gene>
    <name evidence="1" type="ORF">GCM10011511_38630</name>
</gene>
<dbReference type="EMBL" id="BMJC01000004">
    <property type="protein sequence ID" value="GGB11303.1"/>
    <property type="molecule type" value="Genomic_DNA"/>
</dbReference>
<dbReference type="InterPro" id="IPR032676">
    <property type="entry name" value="YkuD_2"/>
</dbReference>
<dbReference type="PANTHER" id="PTHR38477:SF1">
    <property type="entry name" value="MUREIN L,D-TRANSPEPTIDASE CATALYTIC DOMAIN FAMILY PROTEIN"/>
    <property type="match status" value="1"/>
</dbReference>
<sequence>MPVSALKAGGPVKSNRSAKAAAFAAEVTTLYQEFDLQEVGLTKKAFEYALKGYHYLLDHHWLNKTNIISICDLSQSSRNKRLYVLDLDQKKVLVNTYVAHGRNSGTEFANSFSNSPSSHKSSLGFYVTQGTYMGNNGLSLKIRGMERGFNDRAGSRNVVVHGSQYVGPDFLEMNRFCGRSYGCPAVPADESETIIDLIKEGSLLFIYHPSKKYLTRSKILNS</sequence>
<reference evidence="1" key="2">
    <citation type="submission" date="2020-09" db="EMBL/GenBank/DDBJ databases">
        <authorList>
            <person name="Sun Q."/>
            <person name="Zhou Y."/>
        </authorList>
    </citation>
    <scope>NUCLEOTIDE SEQUENCE</scope>
    <source>
        <strain evidence="1">CGMCC 1.15448</strain>
    </source>
</reference>
<organism evidence="1 2">
    <name type="scientific">Puia dinghuensis</name>
    <dbReference type="NCBI Taxonomy" id="1792502"/>
    <lineage>
        <taxon>Bacteria</taxon>
        <taxon>Pseudomonadati</taxon>
        <taxon>Bacteroidota</taxon>
        <taxon>Chitinophagia</taxon>
        <taxon>Chitinophagales</taxon>
        <taxon>Chitinophagaceae</taxon>
        <taxon>Puia</taxon>
    </lineage>
</organism>
<evidence type="ECO:0000313" key="1">
    <source>
        <dbReference type="EMBL" id="GGB11303.1"/>
    </source>
</evidence>
<keyword evidence="2" id="KW-1185">Reference proteome</keyword>